<comment type="caution">
    <text evidence="2">The sequence shown here is derived from an EMBL/GenBank/DDBJ whole genome shotgun (WGS) entry which is preliminary data.</text>
</comment>
<dbReference type="Proteomes" id="UP001501126">
    <property type="component" value="Unassembled WGS sequence"/>
</dbReference>
<dbReference type="SUPFAM" id="SSF53474">
    <property type="entry name" value="alpha/beta-Hydrolases"/>
    <property type="match status" value="1"/>
</dbReference>
<dbReference type="Pfam" id="PF00561">
    <property type="entry name" value="Abhydrolase_1"/>
    <property type="match status" value="1"/>
</dbReference>
<protein>
    <submittedName>
        <fullName evidence="2">Alpha/beta hydrolase</fullName>
    </submittedName>
</protein>
<name>A0ABP3Y3C4_9FLAO</name>
<organism evidence="2 3">
    <name type="scientific">Wandonia haliotis</name>
    <dbReference type="NCBI Taxonomy" id="574963"/>
    <lineage>
        <taxon>Bacteria</taxon>
        <taxon>Pseudomonadati</taxon>
        <taxon>Bacteroidota</taxon>
        <taxon>Flavobacteriia</taxon>
        <taxon>Flavobacteriales</taxon>
        <taxon>Crocinitomicaceae</taxon>
        <taxon>Wandonia</taxon>
    </lineage>
</organism>
<sequence length="284" mass="32203">MKSLFKSEQGKAEIVQLYDEKLNSLNMDVESIQVNTSFGTTNILVTGNAENPPIILVHGSNGCAPIALETYRNLTKSYRVYAVDVLAQPNKSAETRLSMKGDAYGKWMNEIIDKLNLDIVTMAGFSFGGLVILKTLEYDERKIKAVYLSAPAYIVNGNPLKALFRVFIPMKRYMRTKKPKYVEKFLAAVFTERDPFAIDFLSRVFLAFEMDFTPVPVIAATKAKTIKTPITIFAAKHDILFPGEKMIRRATKIFPSLKETRLFEDSKHVQNKAQNERIEEIIMQ</sequence>
<dbReference type="PANTHER" id="PTHR46438:SF11">
    <property type="entry name" value="LIPASE-RELATED"/>
    <property type="match status" value="1"/>
</dbReference>
<dbReference type="InterPro" id="IPR029058">
    <property type="entry name" value="AB_hydrolase_fold"/>
</dbReference>
<dbReference type="PANTHER" id="PTHR46438">
    <property type="entry name" value="ALPHA/BETA-HYDROLASES SUPERFAMILY PROTEIN"/>
    <property type="match status" value="1"/>
</dbReference>
<dbReference type="GO" id="GO:0016787">
    <property type="term" value="F:hydrolase activity"/>
    <property type="evidence" value="ECO:0007669"/>
    <property type="project" value="UniProtKB-KW"/>
</dbReference>
<keyword evidence="3" id="KW-1185">Reference proteome</keyword>
<dbReference type="RefSeq" id="WP_343788215.1">
    <property type="nucleotide sequence ID" value="NZ_BAAAFH010000021.1"/>
</dbReference>
<dbReference type="EMBL" id="BAAAFH010000021">
    <property type="protein sequence ID" value="GAA0876064.1"/>
    <property type="molecule type" value="Genomic_DNA"/>
</dbReference>
<reference evidence="3" key="1">
    <citation type="journal article" date="2019" name="Int. J. Syst. Evol. Microbiol.">
        <title>The Global Catalogue of Microorganisms (GCM) 10K type strain sequencing project: providing services to taxonomists for standard genome sequencing and annotation.</title>
        <authorList>
            <consortium name="The Broad Institute Genomics Platform"/>
            <consortium name="The Broad Institute Genome Sequencing Center for Infectious Disease"/>
            <person name="Wu L."/>
            <person name="Ma J."/>
        </authorList>
    </citation>
    <scope>NUCLEOTIDE SEQUENCE [LARGE SCALE GENOMIC DNA]</scope>
    <source>
        <strain evidence="3">JCM 16083</strain>
    </source>
</reference>
<feature type="domain" description="AB hydrolase-1" evidence="1">
    <location>
        <begin position="52"/>
        <end position="201"/>
    </location>
</feature>
<dbReference type="InterPro" id="IPR000073">
    <property type="entry name" value="AB_hydrolase_1"/>
</dbReference>
<proteinExistence type="predicted"/>
<evidence type="ECO:0000259" key="1">
    <source>
        <dbReference type="Pfam" id="PF00561"/>
    </source>
</evidence>
<dbReference type="Gene3D" id="3.40.50.1820">
    <property type="entry name" value="alpha/beta hydrolase"/>
    <property type="match status" value="1"/>
</dbReference>
<gene>
    <name evidence="2" type="ORF">GCM10009118_24740</name>
</gene>
<accession>A0ABP3Y3C4</accession>
<evidence type="ECO:0000313" key="3">
    <source>
        <dbReference type="Proteomes" id="UP001501126"/>
    </source>
</evidence>
<keyword evidence="2" id="KW-0378">Hydrolase</keyword>
<evidence type="ECO:0000313" key="2">
    <source>
        <dbReference type="EMBL" id="GAA0876064.1"/>
    </source>
</evidence>